<evidence type="ECO:0000313" key="3">
    <source>
        <dbReference type="EMBL" id="KJV08593.1"/>
    </source>
</evidence>
<dbReference type="SUPFAM" id="SSF53756">
    <property type="entry name" value="UDP-Glycosyltransferase/glycogen phosphorylase"/>
    <property type="match status" value="1"/>
</dbReference>
<dbReference type="InterPro" id="IPR050194">
    <property type="entry name" value="Glycosyltransferase_grp1"/>
</dbReference>
<evidence type="ECO:0000259" key="2">
    <source>
        <dbReference type="Pfam" id="PF13579"/>
    </source>
</evidence>
<dbReference type="AlphaFoldDB" id="A0A0F3IPY0"/>
<dbReference type="Proteomes" id="UP000033774">
    <property type="component" value="Unassembled WGS sequence"/>
</dbReference>
<feature type="domain" description="Glycosyltransferase subfamily 4-like N-terminal" evidence="2">
    <location>
        <begin position="15"/>
        <end position="183"/>
    </location>
</feature>
<name>A0A0F3IPY0_9PROT</name>
<dbReference type="GO" id="GO:0016757">
    <property type="term" value="F:glycosyltransferase activity"/>
    <property type="evidence" value="ECO:0007669"/>
    <property type="project" value="InterPro"/>
</dbReference>
<dbReference type="Pfam" id="PF00534">
    <property type="entry name" value="Glycos_transf_1"/>
    <property type="match status" value="1"/>
</dbReference>
<dbReference type="InterPro" id="IPR028098">
    <property type="entry name" value="Glyco_trans_4-like_N"/>
</dbReference>
<reference evidence="3 4" key="1">
    <citation type="submission" date="2015-03" db="EMBL/GenBank/DDBJ databases">
        <title>Draft genome sequence of Elstera litoralis.</title>
        <authorList>
            <person name="Rahalkar M.C."/>
            <person name="Dhakephalkar P.K."/>
            <person name="Pore S.D."/>
            <person name="Arora P."/>
            <person name="Kapse N.G."/>
            <person name="Pandit P.S."/>
        </authorList>
    </citation>
    <scope>NUCLEOTIDE SEQUENCE [LARGE SCALE GENOMIC DNA]</scope>
    <source>
        <strain evidence="3 4">Dia-1</strain>
    </source>
</reference>
<dbReference type="InterPro" id="IPR001296">
    <property type="entry name" value="Glyco_trans_1"/>
</dbReference>
<dbReference type="RefSeq" id="WP_045776884.1">
    <property type="nucleotide sequence ID" value="NZ_LAJY01000525.1"/>
</dbReference>
<evidence type="ECO:0000259" key="1">
    <source>
        <dbReference type="Pfam" id="PF00534"/>
    </source>
</evidence>
<dbReference type="PANTHER" id="PTHR45947:SF3">
    <property type="entry name" value="SULFOQUINOVOSYL TRANSFERASE SQD2"/>
    <property type="match status" value="1"/>
</dbReference>
<evidence type="ECO:0000313" key="4">
    <source>
        <dbReference type="Proteomes" id="UP000033774"/>
    </source>
</evidence>
<evidence type="ECO:0008006" key="5">
    <source>
        <dbReference type="Google" id="ProtNLM"/>
    </source>
</evidence>
<dbReference type="Gene3D" id="3.40.50.2000">
    <property type="entry name" value="Glycogen Phosphorylase B"/>
    <property type="match status" value="2"/>
</dbReference>
<gene>
    <name evidence="3" type="ORF">VZ95_16820</name>
</gene>
<dbReference type="CDD" id="cd03801">
    <property type="entry name" value="GT4_PimA-like"/>
    <property type="match status" value="1"/>
</dbReference>
<organism evidence="3 4">
    <name type="scientific">Elstera litoralis</name>
    <dbReference type="NCBI Taxonomy" id="552518"/>
    <lineage>
        <taxon>Bacteria</taxon>
        <taxon>Pseudomonadati</taxon>
        <taxon>Pseudomonadota</taxon>
        <taxon>Alphaproteobacteria</taxon>
        <taxon>Rhodospirillales</taxon>
        <taxon>Rhodospirillaceae</taxon>
        <taxon>Elstera</taxon>
    </lineage>
</organism>
<comment type="caution">
    <text evidence="3">The sequence shown here is derived from an EMBL/GenBank/DDBJ whole genome shotgun (WGS) entry which is preliminary data.</text>
</comment>
<keyword evidence="4" id="KW-1185">Reference proteome</keyword>
<feature type="domain" description="Glycosyl transferase family 1" evidence="1">
    <location>
        <begin position="208"/>
        <end position="355"/>
    </location>
</feature>
<accession>A0A0F3IPY0</accession>
<protein>
    <recommendedName>
        <fullName evidence="5">Glycosyl transferase family 1</fullName>
    </recommendedName>
</protein>
<dbReference type="PANTHER" id="PTHR45947">
    <property type="entry name" value="SULFOQUINOVOSYL TRANSFERASE SQD2"/>
    <property type="match status" value="1"/>
</dbReference>
<dbReference type="OrthoDB" id="9790710at2"/>
<sequence>MRILFVSSGLDPRTGGTATAAVSVCLAARRAGLEVDLLYPVEREVEPLLGPTVALLAAAGVTVRAFPFSGYKRAVRWGISSELNAWLFKHARFYDVIHAHSCWVWTSIAAVRAARAARKPVVLMPHESLTRFDINNASSTPLRWAKWLLRDWYVRRLDKIIVSSDLEARDSLLIDYPRTEIIPHPVFDETDPQPLRRLQGPEPDWSPLTVGFLGRFHPKKHLSLLIDAVADAPGVRLQIAGGGELEAELRARVARRKIEGRVSFLGFIGGEEKANFLRTIDLLAVPSQFECFGLVATEALVQGTPVLLSPTVGVADDIAASGAGIIIPPRPDAIAVALRDLDQNRERLHAMAGKAFETALGLYSFAAHGARLREVYEGVGK</sequence>
<proteinExistence type="predicted"/>
<dbReference type="Pfam" id="PF13579">
    <property type="entry name" value="Glyco_trans_4_4"/>
    <property type="match status" value="1"/>
</dbReference>
<dbReference type="EMBL" id="LAJY01000525">
    <property type="protein sequence ID" value="KJV08593.1"/>
    <property type="molecule type" value="Genomic_DNA"/>
</dbReference>